<protein>
    <submittedName>
        <fullName evidence="1">Stage III sporulation protein SpoAB</fullName>
    </submittedName>
</protein>
<name>A0A7X2LZ94_9BACI</name>
<dbReference type="PIRSF" id="PIRSF021435">
    <property type="entry name" value="SpoIIIAB"/>
    <property type="match status" value="1"/>
</dbReference>
<dbReference type="EMBL" id="WKKI01000028">
    <property type="protein sequence ID" value="MRX73176.1"/>
    <property type="molecule type" value="Genomic_DNA"/>
</dbReference>
<accession>A0A7X2LZ94</accession>
<dbReference type="RefSeq" id="WP_154308569.1">
    <property type="nucleotide sequence ID" value="NZ_WKKI01000028.1"/>
</dbReference>
<keyword evidence="2" id="KW-1185">Reference proteome</keyword>
<comment type="caution">
    <text evidence="1">The sequence shown here is derived from an EMBL/GenBank/DDBJ whole genome shotgun (WGS) entry which is preliminary data.</text>
</comment>
<organism evidence="1 2">
    <name type="scientific">Metabacillus lacus</name>
    <dbReference type="NCBI Taxonomy" id="1983721"/>
    <lineage>
        <taxon>Bacteria</taxon>
        <taxon>Bacillati</taxon>
        <taxon>Bacillota</taxon>
        <taxon>Bacilli</taxon>
        <taxon>Bacillales</taxon>
        <taxon>Bacillaceae</taxon>
        <taxon>Metabacillus</taxon>
    </lineage>
</organism>
<dbReference type="Pfam" id="PF09548">
    <property type="entry name" value="Spore_III_AB"/>
    <property type="match status" value="1"/>
</dbReference>
<dbReference type="Proteomes" id="UP000448867">
    <property type="component" value="Unassembled WGS sequence"/>
</dbReference>
<evidence type="ECO:0000313" key="2">
    <source>
        <dbReference type="Proteomes" id="UP000448867"/>
    </source>
</evidence>
<reference evidence="1 2" key="1">
    <citation type="submission" date="2019-11" db="EMBL/GenBank/DDBJ databases">
        <title>Bacillus lacus genome.</title>
        <authorList>
            <person name="Allen C.J."/>
            <person name="Newman J.D."/>
        </authorList>
    </citation>
    <scope>NUCLEOTIDE SEQUENCE [LARGE SCALE GENOMIC DNA]</scope>
    <source>
        <strain evidence="1 2">KCTC 33946</strain>
    </source>
</reference>
<evidence type="ECO:0000313" key="1">
    <source>
        <dbReference type="EMBL" id="MRX73176.1"/>
    </source>
</evidence>
<gene>
    <name evidence="1" type="ORF">GJU40_13585</name>
</gene>
<proteinExistence type="predicted"/>
<dbReference type="InterPro" id="IPR014198">
    <property type="entry name" value="Spore_III_AB"/>
</dbReference>
<sequence length="171" mass="19168">MIKILGACLVLISTTWSGFEAAKSFSDRTKQLRQLKVALKSLEAEMMFGHTPLKEAAEGIAKQIPGPLSKLFLRFSEVLGQGRTSVKAAWETALNETWKLTALKQGEHEVLSHFGETLGQHDLYSQQKHIQLALAHLEKEEAEAVDRQTRYEKMLKSLGFLAGMLLIILFM</sequence>
<dbReference type="OrthoDB" id="1957909at2"/>
<dbReference type="NCBIfam" id="TIGR02833">
    <property type="entry name" value="spore_III_AB"/>
    <property type="match status" value="1"/>
</dbReference>
<dbReference type="AlphaFoldDB" id="A0A7X2LZ94"/>